<name>A0ABZ1YUU4_9NOCA</name>
<dbReference type="SUPFAM" id="SSF46689">
    <property type="entry name" value="Homeodomain-like"/>
    <property type="match status" value="1"/>
</dbReference>
<evidence type="ECO:0000256" key="1">
    <source>
        <dbReference type="ARBA" id="ARBA00023015"/>
    </source>
</evidence>
<dbReference type="SUPFAM" id="SSF48498">
    <property type="entry name" value="Tetracyclin repressor-like, C-terminal domain"/>
    <property type="match status" value="1"/>
</dbReference>
<dbReference type="PANTHER" id="PTHR30055:SF234">
    <property type="entry name" value="HTH-TYPE TRANSCRIPTIONAL REGULATOR BETI"/>
    <property type="match status" value="1"/>
</dbReference>
<evidence type="ECO:0000313" key="6">
    <source>
        <dbReference type="EMBL" id="WUV45667.1"/>
    </source>
</evidence>
<dbReference type="Proteomes" id="UP001432062">
    <property type="component" value="Chromosome"/>
</dbReference>
<dbReference type="RefSeq" id="WP_329409117.1">
    <property type="nucleotide sequence ID" value="NZ_CP109441.1"/>
</dbReference>
<evidence type="ECO:0000256" key="2">
    <source>
        <dbReference type="ARBA" id="ARBA00023125"/>
    </source>
</evidence>
<keyword evidence="7" id="KW-1185">Reference proteome</keyword>
<keyword evidence="2 4" id="KW-0238">DNA-binding</keyword>
<keyword evidence="1" id="KW-0805">Transcription regulation</keyword>
<dbReference type="InterPro" id="IPR050109">
    <property type="entry name" value="HTH-type_TetR-like_transc_reg"/>
</dbReference>
<proteinExistence type="predicted"/>
<dbReference type="PROSITE" id="PS50977">
    <property type="entry name" value="HTH_TETR_2"/>
    <property type="match status" value="1"/>
</dbReference>
<dbReference type="InterPro" id="IPR001647">
    <property type="entry name" value="HTH_TetR"/>
</dbReference>
<dbReference type="InterPro" id="IPR036271">
    <property type="entry name" value="Tet_transcr_reg_TetR-rel_C_sf"/>
</dbReference>
<protein>
    <submittedName>
        <fullName evidence="6">TetR/AcrR family transcriptional regulator</fullName>
    </submittedName>
</protein>
<feature type="DNA-binding region" description="H-T-H motif" evidence="4">
    <location>
        <begin position="44"/>
        <end position="63"/>
    </location>
</feature>
<dbReference type="InterPro" id="IPR009057">
    <property type="entry name" value="Homeodomain-like_sf"/>
</dbReference>
<keyword evidence="3" id="KW-0804">Transcription</keyword>
<evidence type="ECO:0000256" key="4">
    <source>
        <dbReference type="PROSITE-ProRule" id="PRU00335"/>
    </source>
</evidence>
<organism evidence="6 7">
    <name type="scientific">Nocardia vinacea</name>
    <dbReference type="NCBI Taxonomy" id="96468"/>
    <lineage>
        <taxon>Bacteria</taxon>
        <taxon>Bacillati</taxon>
        <taxon>Actinomycetota</taxon>
        <taxon>Actinomycetes</taxon>
        <taxon>Mycobacteriales</taxon>
        <taxon>Nocardiaceae</taxon>
        <taxon>Nocardia</taxon>
    </lineage>
</organism>
<reference evidence="6" key="1">
    <citation type="submission" date="2022-10" db="EMBL/GenBank/DDBJ databases">
        <title>The complete genomes of actinobacterial strains from the NBC collection.</title>
        <authorList>
            <person name="Joergensen T.S."/>
            <person name="Alvarez Arevalo M."/>
            <person name="Sterndorff E.B."/>
            <person name="Faurdal D."/>
            <person name="Vuksanovic O."/>
            <person name="Mourched A.-S."/>
            <person name="Charusanti P."/>
            <person name="Shaw S."/>
            <person name="Blin K."/>
            <person name="Weber T."/>
        </authorList>
    </citation>
    <scope>NUCLEOTIDE SEQUENCE</scope>
    <source>
        <strain evidence="6">NBC_01482</strain>
    </source>
</reference>
<feature type="domain" description="HTH tetR-type" evidence="5">
    <location>
        <begin position="21"/>
        <end position="81"/>
    </location>
</feature>
<gene>
    <name evidence="6" type="ORF">OG563_42355</name>
</gene>
<dbReference type="PANTHER" id="PTHR30055">
    <property type="entry name" value="HTH-TYPE TRANSCRIPTIONAL REGULATOR RUTR"/>
    <property type="match status" value="1"/>
</dbReference>
<sequence>MLVDNALAIADAAGPDDAARSAEVDRILRAAWMVLERSRFRSLKIRQVLLASNTSASNFYSRFPSKSHLLLALLAEEAQRSDRVLRKQLACAQGPAAQLRVWLTHHIRVLSVPELAERARLFMDPDLLHDLPDQVRGLHVTGTGRLVTVLREGMRQGVFRDGDPVVDAAMVQDLIFGMVTTGLTGSVGKSADESLRAVGDFVERALRADADNR</sequence>
<evidence type="ECO:0000313" key="7">
    <source>
        <dbReference type="Proteomes" id="UP001432062"/>
    </source>
</evidence>
<accession>A0ABZ1YUU4</accession>
<dbReference type="EMBL" id="CP109441">
    <property type="protein sequence ID" value="WUV45667.1"/>
    <property type="molecule type" value="Genomic_DNA"/>
</dbReference>
<dbReference type="Gene3D" id="1.10.357.10">
    <property type="entry name" value="Tetracycline Repressor, domain 2"/>
    <property type="match status" value="1"/>
</dbReference>
<evidence type="ECO:0000259" key="5">
    <source>
        <dbReference type="PROSITE" id="PS50977"/>
    </source>
</evidence>
<dbReference type="Pfam" id="PF00440">
    <property type="entry name" value="TetR_N"/>
    <property type="match status" value="1"/>
</dbReference>
<evidence type="ECO:0000256" key="3">
    <source>
        <dbReference type="ARBA" id="ARBA00023163"/>
    </source>
</evidence>
<dbReference type="Gene3D" id="1.10.10.60">
    <property type="entry name" value="Homeodomain-like"/>
    <property type="match status" value="1"/>
</dbReference>